<gene>
    <name evidence="1" type="ORF">B4110_0890</name>
</gene>
<dbReference type="Proteomes" id="UP000075324">
    <property type="component" value="Unassembled WGS sequence"/>
</dbReference>
<comment type="caution">
    <text evidence="1">The sequence shown here is derived from an EMBL/GenBank/DDBJ whole genome shotgun (WGS) entry which is preliminary data.</text>
</comment>
<dbReference type="PATRIC" id="fig|153151.4.peg.1727"/>
<dbReference type="GeneID" id="94900971"/>
<dbReference type="EMBL" id="LQYW01000167">
    <property type="protein sequence ID" value="KYD23212.1"/>
    <property type="molecule type" value="Genomic_DNA"/>
</dbReference>
<organism evidence="1 2">
    <name type="scientific">Parageobacillus toebii</name>
    <dbReference type="NCBI Taxonomy" id="153151"/>
    <lineage>
        <taxon>Bacteria</taxon>
        <taxon>Bacillati</taxon>
        <taxon>Bacillota</taxon>
        <taxon>Bacilli</taxon>
        <taxon>Bacillales</taxon>
        <taxon>Anoxybacillaceae</taxon>
        <taxon>Parageobacillus</taxon>
    </lineage>
</organism>
<name>A0A150MG10_9BACL</name>
<evidence type="ECO:0000313" key="2">
    <source>
        <dbReference type="Proteomes" id="UP000075324"/>
    </source>
</evidence>
<sequence>MEKKRIRTTDEEIKLELKKNSRASTTDEEISIEFMYNENNVTHQPKDYEDIEY</sequence>
<protein>
    <submittedName>
        <fullName evidence="1">Uncharacterized protein</fullName>
    </submittedName>
</protein>
<accession>A0A150MG10</accession>
<dbReference type="RefSeq" id="WP_012749478.1">
    <property type="nucleotide sequence ID" value="NZ_CP070511.1"/>
</dbReference>
<evidence type="ECO:0000313" key="1">
    <source>
        <dbReference type="EMBL" id="KYD23212.1"/>
    </source>
</evidence>
<dbReference type="AlphaFoldDB" id="A0A150MG10"/>
<proteinExistence type="predicted"/>
<reference evidence="1 2" key="1">
    <citation type="submission" date="2016-01" db="EMBL/GenBank/DDBJ databases">
        <title>Draft Genome Sequences of Seven Thermophilic Sporeformers Isolated from Foods.</title>
        <authorList>
            <person name="Berendsen E.M."/>
            <person name="Wells-Bennik M.H."/>
            <person name="Krawcyk A.O."/>
            <person name="De Jong A."/>
            <person name="Holsappel S."/>
            <person name="Eijlander R.T."/>
            <person name="Kuipers O.P."/>
        </authorList>
    </citation>
    <scope>NUCLEOTIDE SEQUENCE [LARGE SCALE GENOMIC DNA]</scope>
    <source>
        <strain evidence="1 2">B4110</strain>
    </source>
</reference>